<dbReference type="GO" id="GO:0003735">
    <property type="term" value="F:structural constituent of ribosome"/>
    <property type="evidence" value="ECO:0007669"/>
    <property type="project" value="InterPro"/>
</dbReference>
<organism evidence="4 5">
    <name type="scientific">Symbiochloris irregularis</name>
    <dbReference type="NCBI Taxonomy" id="706552"/>
    <lineage>
        <taxon>Eukaryota</taxon>
        <taxon>Viridiplantae</taxon>
        <taxon>Chlorophyta</taxon>
        <taxon>core chlorophytes</taxon>
        <taxon>Trebouxiophyceae</taxon>
        <taxon>Trebouxiales</taxon>
        <taxon>Trebouxiaceae</taxon>
        <taxon>Symbiochloris</taxon>
    </lineage>
</organism>
<dbReference type="InterPro" id="IPR057268">
    <property type="entry name" value="Ribosomal_L18"/>
</dbReference>
<keyword evidence="2" id="KW-0689">Ribosomal protein</keyword>
<gene>
    <name evidence="4" type="ORF">WJX73_000835</name>
</gene>
<comment type="caution">
    <text evidence="4">The sequence shown here is derived from an EMBL/GenBank/DDBJ whole genome shotgun (WGS) entry which is preliminary data.</text>
</comment>
<dbReference type="PANTHER" id="PTHR12899:SF16">
    <property type="entry name" value="OS02G0689700 PROTEIN"/>
    <property type="match status" value="1"/>
</dbReference>
<name>A0AAW1NQR5_9CHLO</name>
<dbReference type="SUPFAM" id="SSF53137">
    <property type="entry name" value="Translational machinery components"/>
    <property type="match status" value="1"/>
</dbReference>
<comment type="similarity">
    <text evidence="1">Belongs to the universal ribosomal protein uL18 family.</text>
</comment>
<evidence type="ECO:0000256" key="1">
    <source>
        <dbReference type="ARBA" id="ARBA00007116"/>
    </source>
</evidence>
<reference evidence="4 5" key="1">
    <citation type="journal article" date="2024" name="Nat. Commun.">
        <title>Phylogenomics reveals the evolutionary origins of lichenization in chlorophyte algae.</title>
        <authorList>
            <person name="Puginier C."/>
            <person name="Libourel C."/>
            <person name="Otte J."/>
            <person name="Skaloud P."/>
            <person name="Haon M."/>
            <person name="Grisel S."/>
            <person name="Petersen M."/>
            <person name="Berrin J.G."/>
            <person name="Delaux P.M."/>
            <person name="Dal Grande F."/>
            <person name="Keller J."/>
        </authorList>
    </citation>
    <scope>NUCLEOTIDE SEQUENCE [LARGE SCALE GENOMIC DNA]</scope>
    <source>
        <strain evidence="4 5">SAG 2036</strain>
    </source>
</reference>
<dbReference type="PANTHER" id="PTHR12899">
    <property type="entry name" value="39S RIBOSOMAL PROTEIN L18, MITOCHONDRIAL"/>
    <property type="match status" value="1"/>
</dbReference>
<accession>A0AAW1NQR5</accession>
<evidence type="ECO:0008006" key="6">
    <source>
        <dbReference type="Google" id="ProtNLM"/>
    </source>
</evidence>
<protein>
    <recommendedName>
        <fullName evidence="6">50S ribosomal protein L18</fullName>
    </recommendedName>
</protein>
<sequence length="103" mass="11353">MPRPPPAHLLKLFFSNKYSYAQILRTSDGHIVASASTIERAQRQSLANTADKAASAVIGRILAERAGKASVSQVHWDRRHGEKYHGKIKELLDAVQQGGVKLH</sequence>
<dbReference type="GO" id="GO:0008097">
    <property type="term" value="F:5S rRNA binding"/>
    <property type="evidence" value="ECO:0007669"/>
    <property type="project" value="TreeGrafter"/>
</dbReference>
<evidence type="ECO:0000256" key="2">
    <source>
        <dbReference type="ARBA" id="ARBA00022980"/>
    </source>
</evidence>
<dbReference type="Gene3D" id="3.30.420.100">
    <property type="match status" value="1"/>
</dbReference>
<dbReference type="CDD" id="cd00432">
    <property type="entry name" value="Ribosomal_L18_L5e"/>
    <property type="match status" value="1"/>
</dbReference>
<dbReference type="GO" id="GO:0006412">
    <property type="term" value="P:translation"/>
    <property type="evidence" value="ECO:0007669"/>
    <property type="project" value="InterPro"/>
</dbReference>
<dbReference type="Proteomes" id="UP001465755">
    <property type="component" value="Unassembled WGS sequence"/>
</dbReference>
<dbReference type="Pfam" id="PF00861">
    <property type="entry name" value="Ribosomal_L18p"/>
    <property type="match status" value="1"/>
</dbReference>
<dbReference type="GO" id="GO:0005840">
    <property type="term" value="C:ribosome"/>
    <property type="evidence" value="ECO:0007669"/>
    <property type="project" value="UniProtKB-KW"/>
</dbReference>
<dbReference type="EMBL" id="JALJOQ010000236">
    <property type="protein sequence ID" value="KAK9787998.1"/>
    <property type="molecule type" value="Genomic_DNA"/>
</dbReference>
<dbReference type="GO" id="GO:1990904">
    <property type="term" value="C:ribonucleoprotein complex"/>
    <property type="evidence" value="ECO:0007669"/>
    <property type="project" value="UniProtKB-KW"/>
</dbReference>
<evidence type="ECO:0000313" key="4">
    <source>
        <dbReference type="EMBL" id="KAK9787998.1"/>
    </source>
</evidence>
<proteinExistence type="inferred from homology"/>
<evidence type="ECO:0000313" key="5">
    <source>
        <dbReference type="Proteomes" id="UP001465755"/>
    </source>
</evidence>
<keyword evidence="5" id="KW-1185">Reference proteome</keyword>
<keyword evidence="3" id="KW-0687">Ribonucleoprotein</keyword>
<evidence type="ECO:0000256" key="3">
    <source>
        <dbReference type="ARBA" id="ARBA00023274"/>
    </source>
</evidence>
<dbReference type="InterPro" id="IPR005484">
    <property type="entry name" value="Ribosomal_uL18_bac/plant/anim"/>
</dbReference>
<dbReference type="AlphaFoldDB" id="A0AAW1NQR5"/>